<keyword evidence="3" id="KW-1185">Reference proteome</keyword>
<protein>
    <submittedName>
        <fullName evidence="2">Gag-Pol polyprotein</fullName>
    </submittedName>
</protein>
<name>A0A5B6VVF1_9ROSI</name>
<dbReference type="Proteomes" id="UP000325315">
    <property type="component" value="Unassembled WGS sequence"/>
</dbReference>
<feature type="compositionally biased region" description="Polar residues" evidence="1">
    <location>
        <begin position="85"/>
        <end position="97"/>
    </location>
</feature>
<evidence type="ECO:0000256" key="1">
    <source>
        <dbReference type="SAM" id="MobiDB-lite"/>
    </source>
</evidence>
<feature type="region of interest" description="Disordered" evidence="1">
    <location>
        <begin position="38"/>
        <end position="112"/>
    </location>
</feature>
<dbReference type="AlphaFoldDB" id="A0A5B6VVF1"/>
<accession>A0A5B6VVF1</accession>
<evidence type="ECO:0000313" key="3">
    <source>
        <dbReference type="Proteomes" id="UP000325315"/>
    </source>
</evidence>
<organism evidence="2 3">
    <name type="scientific">Gossypium australe</name>
    <dbReference type="NCBI Taxonomy" id="47621"/>
    <lineage>
        <taxon>Eukaryota</taxon>
        <taxon>Viridiplantae</taxon>
        <taxon>Streptophyta</taxon>
        <taxon>Embryophyta</taxon>
        <taxon>Tracheophyta</taxon>
        <taxon>Spermatophyta</taxon>
        <taxon>Magnoliopsida</taxon>
        <taxon>eudicotyledons</taxon>
        <taxon>Gunneridae</taxon>
        <taxon>Pentapetalae</taxon>
        <taxon>rosids</taxon>
        <taxon>malvids</taxon>
        <taxon>Malvales</taxon>
        <taxon>Malvaceae</taxon>
        <taxon>Malvoideae</taxon>
        <taxon>Gossypium</taxon>
    </lineage>
</organism>
<feature type="compositionally biased region" description="Basic and acidic residues" evidence="1">
    <location>
        <begin position="38"/>
        <end position="61"/>
    </location>
</feature>
<comment type="caution">
    <text evidence="2">The sequence shown here is derived from an EMBL/GenBank/DDBJ whole genome shotgun (WGS) entry which is preliminary data.</text>
</comment>
<evidence type="ECO:0000313" key="2">
    <source>
        <dbReference type="EMBL" id="KAA3473170.1"/>
    </source>
</evidence>
<proteinExistence type="predicted"/>
<dbReference type="OrthoDB" id="2272416at2759"/>
<gene>
    <name evidence="2" type="ORF">EPI10_023572</name>
</gene>
<reference evidence="3" key="1">
    <citation type="journal article" date="2019" name="Plant Biotechnol. J.">
        <title>Genome sequencing of the Australian wild diploid species Gossypium australe highlights disease resistance and delayed gland morphogenesis.</title>
        <authorList>
            <person name="Cai Y."/>
            <person name="Cai X."/>
            <person name="Wang Q."/>
            <person name="Wang P."/>
            <person name="Zhang Y."/>
            <person name="Cai C."/>
            <person name="Xu Y."/>
            <person name="Wang K."/>
            <person name="Zhou Z."/>
            <person name="Wang C."/>
            <person name="Geng S."/>
            <person name="Li B."/>
            <person name="Dong Q."/>
            <person name="Hou Y."/>
            <person name="Wang H."/>
            <person name="Ai P."/>
            <person name="Liu Z."/>
            <person name="Yi F."/>
            <person name="Sun M."/>
            <person name="An G."/>
            <person name="Cheng J."/>
            <person name="Zhang Y."/>
            <person name="Shi Q."/>
            <person name="Xie Y."/>
            <person name="Shi X."/>
            <person name="Chang Y."/>
            <person name="Huang F."/>
            <person name="Chen Y."/>
            <person name="Hong S."/>
            <person name="Mi L."/>
            <person name="Sun Q."/>
            <person name="Zhang L."/>
            <person name="Zhou B."/>
            <person name="Peng R."/>
            <person name="Zhang X."/>
            <person name="Liu F."/>
        </authorList>
    </citation>
    <scope>NUCLEOTIDE SEQUENCE [LARGE SCALE GENOMIC DNA]</scope>
    <source>
        <strain evidence="3">cv. PA1801</strain>
    </source>
</reference>
<sequence length="112" mass="13021">MCKRFEDELNEDIRLLVEILELKEFIVLVERACKVEELSKEKRKAESEVRDVRKRADEETNSRSNVSAGYSHRDHSKQHSGFKYQATSMASVGNVRSNRPGCQHYGRRHIGE</sequence>
<dbReference type="EMBL" id="SMMG02000005">
    <property type="protein sequence ID" value="KAA3473170.1"/>
    <property type="molecule type" value="Genomic_DNA"/>
</dbReference>